<evidence type="ECO:0000313" key="1">
    <source>
        <dbReference type="EMBL" id="GAH70348.1"/>
    </source>
</evidence>
<name>X1JKS4_9ZZZZ</name>
<reference evidence="1" key="1">
    <citation type="journal article" date="2014" name="Front. Microbiol.">
        <title>High frequency of phylogenetically diverse reductive dehalogenase-homologous genes in deep subseafloor sedimentary metagenomes.</title>
        <authorList>
            <person name="Kawai M."/>
            <person name="Futagami T."/>
            <person name="Toyoda A."/>
            <person name="Takaki Y."/>
            <person name="Nishi S."/>
            <person name="Hori S."/>
            <person name="Arai W."/>
            <person name="Tsubouchi T."/>
            <person name="Morono Y."/>
            <person name="Uchiyama I."/>
            <person name="Ito T."/>
            <person name="Fujiyama A."/>
            <person name="Inagaki F."/>
            <person name="Takami H."/>
        </authorList>
    </citation>
    <scope>NUCLEOTIDE SEQUENCE</scope>
    <source>
        <strain evidence="1">Expedition CK06-06</strain>
    </source>
</reference>
<gene>
    <name evidence="1" type="ORF">S03H2_49177</name>
</gene>
<feature type="non-terminal residue" evidence="1">
    <location>
        <position position="34"/>
    </location>
</feature>
<proteinExistence type="predicted"/>
<protein>
    <recommendedName>
        <fullName evidence="2">DUF5678 domain-containing protein</fullName>
    </recommendedName>
</protein>
<dbReference type="AlphaFoldDB" id="X1JKS4"/>
<evidence type="ECO:0008006" key="2">
    <source>
        <dbReference type="Google" id="ProtNLM"/>
    </source>
</evidence>
<sequence length="34" mass="4092">MEDLSGEWVILKNDEIIERNKDIRVILEVSKKYD</sequence>
<organism evidence="1">
    <name type="scientific">marine sediment metagenome</name>
    <dbReference type="NCBI Taxonomy" id="412755"/>
    <lineage>
        <taxon>unclassified sequences</taxon>
        <taxon>metagenomes</taxon>
        <taxon>ecological metagenomes</taxon>
    </lineage>
</organism>
<accession>X1JKS4</accession>
<comment type="caution">
    <text evidence="1">The sequence shown here is derived from an EMBL/GenBank/DDBJ whole genome shotgun (WGS) entry which is preliminary data.</text>
</comment>
<dbReference type="EMBL" id="BARU01031059">
    <property type="protein sequence ID" value="GAH70348.1"/>
    <property type="molecule type" value="Genomic_DNA"/>
</dbReference>